<dbReference type="PROSITE" id="PS50942">
    <property type="entry name" value="ENTH"/>
    <property type="match status" value="1"/>
</dbReference>
<dbReference type="KEGG" id="dcr:108198809"/>
<protein>
    <submittedName>
        <fullName evidence="5">Uncharacterized protein</fullName>
    </submittedName>
</protein>
<dbReference type="GO" id="GO:0005768">
    <property type="term" value="C:endosome"/>
    <property type="evidence" value="ECO:0007669"/>
    <property type="project" value="TreeGrafter"/>
</dbReference>
<dbReference type="Gene3D" id="1.25.40.90">
    <property type="match status" value="1"/>
</dbReference>
<dbReference type="OMA" id="GRCNSYY"/>
<dbReference type="EMBL" id="CP093350">
    <property type="protein sequence ID" value="WOH12363.1"/>
    <property type="molecule type" value="Genomic_DNA"/>
</dbReference>
<evidence type="ECO:0000256" key="2">
    <source>
        <dbReference type="ARBA" id="ARBA00004555"/>
    </source>
</evidence>
<dbReference type="GO" id="GO:0005794">
    <property type="term" value="C:Golgi apparatus"/>
    <property type="evidence" value="ECO:0007669"/>
    <property type="project" value="UniProtKB-SubCell"/>
</dbReference>
<dbReference type="Gramene" id="KZM84946">
    <property type="protein sequence ID" value="KZM84946"/>
    <property type="gene ID" value="DCAR_027632"/>
</dbReference>
<dbReference type="OrthoDB" id="4033880at2759"/>
<organism evidence="5 6">
    <name type="scientific">Daucus carota subsp. sativus</name>
    <name type="common">Carrot</name>
    <dbReference type="NCBI Taxonomy" id="79200"/>
    <lineage>
        <taxon>Eukaryota</taxon>
        <taxon>Viridiplantae</taxon>
        <taxon>Streptophyta</taxon>
        <taxon>Embryophyta</taxon>
        <taxon>Tracheophyta</taxon>
        <taxon>Spermatophyta</taxon>
        <taxon>Magnoliopsida</taxon>
        <taxon>eudicotyledons</taxon>
        <taxon>Gunneridae</taxon>
        <taxon>Pentapetalae</taxon>
        <taxon>asterids</taxon>
        <taxon>campanulids</taxon>
        <taxon>Apiales</taxon>
        <taxon>Apiaceae</taxon>
        <taxon>Apioideae</taxon>
        <taxon>Scandiceae</taxon>
        <taxon>Daucinae</taxon>
        <taxon>Daucus</taxon>
        <taxon>Daucus sect. Daucus</taxon>
    </lineage>
</organism>
<dbReference type="GO" id="GO:0006897">
    <property type="term" value="P:endocytosis"/>
    <property type="evidence" value="ECO:0007669"/>
    <property type="project" value="TreeGrafter"/>
</dbReference>
<name>A0A175YMK1_DAUCS</name>
<keyword evidence="4" id="KW-0968">Cytoplasmic vesicle</keyword>
<dbReference type="SMART" id="SM00273">
    <property type="entry name" value="ENTH"/>
    <property type="match status" value="1"/>
</dbReference>
<dbReference type="SUPFAM" id="SSF48464">
    <property type="entry name" value="ENTH/VHS domain"/>
    <property type="match status" value="1"/>
</dbReference>
<dbReference type="GO" id="GO:0030276">
    <property type="term" value="F:clathrin binding"/>
    <property type="evidence" value="ECO:0007669"/>
    <property type="project" value="TreeGrafter"/>
</dbReference>
<keyword evidence="6" id="KW-1185">Reference proteome</keyword>
<evidence type="ECO:0000256" key="3">
    <source>
        <dbReference type="ARBA" id="ARBA00023034"/>
    </source>
</evidence>
<dbReference type="PANTHER" id="PTHR12276">
    <property type="entry name" value="EPSIN/ENT-RELATED"/>
    <property type="match status" value="1"/>
</dbReference>
<comment type="subcellular location">
    <subcellularLocation>
        <location evidence="1">Cytoplasmic vesicle</location>
        <location evidence="1">Clathrin-coated vesicle</location>
    </subcellularLocation>
    <subcellularLocation>
        <location evidence="2">Golgi apparatus</location>
    </subcellularLocation>
</comment>
<evidence type="ECO:0000313" key="5">
    <source>
        <dbReference type="EMBL" id="WOH12363.1"/>
    </source>
</evidence>
<dbReference type="InterPro" id="IPR008942">
    <property type="entry name" value="ENTH_VHS"/>
</dbReference>
<dbReference type="PANTHER" id="PTHR12276:SF99">
    <property type="entry name" value="EPSIN-2-LIKE"/>
    <property type="match status" value="1"/>
</dbReference>
<dbReference type="CDD" id="cd03571">
    <property type="entry name" value="ENTH"/>
    <property type="match status" value="1"/>
</dbReference>
<dbReference type="GO" id="GO:0005543">
    <property type="term" value="F:phospholipid binding"/>
    <property type="evidence" value="ECO:0007669"/>
    <property type="project" value="TreeGrafter"/>
</dbReference>
<gene>
    <name evidence="5" type="ORF">DCAR_0831866</name>
</gene>
<dbReference type="Pfam" id="PF01417">
    <property type="entry name" value="ENTH"/>
    <property type="match status" value="1"/>
</dbReference>
<sequence length="270" mass="31756">MASPSLHEFKRKTSFFFKEQIKVARLAFTDVTPAEILTEEATDGSLMTLDSRTVRFLSRAAFEVDEYWRIVDVLHKRLWMYDKKQWQCSYKALILLEGLLTHGPKRVAEDFQQDKDIIWEMGSLKFVDEKGFNWGLSVRNKSERILKLLKDESYLKQERDKARKITSGIKGSGSFCQRSISADSNSKQYGRCNSHYNTSQNNKDDPNNRYFFDERVQNLPEFSEGYRFIPDYAREKTDSGFSSRHGYTEDHPFCEDRYHQIRESLISPNF</sequence>
<reference evidence="5" key="2">
    <citation type="submission" date="2022-03" db="EMBL/GenBank/DDBJ databases">
        <title>Draft title - Genomic analysis of global carrot germplasm unveils the trajectory of domestication and the origin of high carotenoid orange carrot.</title>
        <authorList>
            <person name="Iorizzo M."/>
            <person name="Ellison S."/>
            <person name="Senalik D."/>
            <person name="Macko-Podgorni A."/>
            <person name="Grzebelus D."/>
            <person name="Bostan H."/>
            <person name="Rolling W."/>
            <person name="Curaba J."/>
            <person name="Simon P."/>
        </authorList>
    </citation>
    <scope>NUCLEOTIDE SEQUENCE</scope>
    <source>
        <tissue evidence="5">Leaf</tissue>
    </source>
</reference>
<evidence type="ECO:0000256" key="1">
    <source>
        <dbReference type="ARBA" id="ARBA00004132"/>
    </source>
</evidence>
<accession>A0A175YMK1</accession>
<evidence type="ECO:0000313" key="6">
    <source>
        <dbReference type="Proteomes" id="UP000077755"/>
    </source>
</evidence>
<dbReference type="Proteomes" id="UP000077755">
    <property type="component" value="Chromosome 8"/>
</dbReference>
<reference evidence="5" key="1">
    <citation type="journal article" date="2016" name="Nat. Genet.">
        <title>A high-quality carrot genome assembly provides new insights into carotenoid accumulation and asterid genome evolution.</title>
        <authorList>
            <person name="Iorizzo M."/>
            <person name="Ellison S."/>
            <person name="Senalik D."/>
            <person name="Zeng P."/>
            <person name="Satapoomin P."/>
            <person name="Huang J."/>
            <person name="Bowman M."/>
            <person name="Iovene M."/>
            <person name="Sanseverino W."/>
            <person name="Cavagnaro P."/>
            <person name="Yildiz M."/>
            <person name="Macko-Podgorni A."/>
            <person name="Moranska E."/>
            <person name="Grzebelus E."/>
            <person name="Grzebelus D."/>
            <person name="Ashrafi H."/>
            <person name="Zheng Z."/>
            <person name="Cheng S."/>
            <person name="Spooner D."/>
            <person name="Van Deynze A."/>
            <person name="Simon P."/>
        </authorList>
    </citation>
    <scope>NUCLEOTIDE SEQUENCE</scope>
    <source>
        <tissue evidence="5">Leaf</tissue>
    </source>
</reference>
<dbReference type="InterPro" id="IPR013809">
    <property type="entry name" value="ENTH"/>
</dbReference>
<dbReference type="GO" id="GO:0030125">
    <property type="term" value="C:clathrin vesicle coat"/>
    <property type="evidence" value="ECO:0007669"/>
    <property type="project" value="TreeGrafter"/>
</dbReference>
<evidence type="ECO:0000256" key="4">
    <source>
        <dbReference type="ARBA" id="ARBA00023329"/>
    </source>
</evidence>
<dbReference type="AlphaFoldDB" id="A0A175YMK1"/>
<keyword evidence="3" id="KW-0333">Golgi apparatus</keyword>
<dbReference type="GO" id="GO:0005886">
    <property type="term" value="C:plasma membrane"/>
    <property type="evidence" value="ECO:0007669"/>
    <property type="project" value="TreeGrafter"/>
</dbReference>
<proteinExistence type="predicted"/>